<dbReference type="PANTHER" id="PTHR46082:SF6">
    <property type="entry name" value="AAA+ ATPASE DOMAIN-CONTAINING PROTEIN-RELATED"/>
    <property type="match status" value="1"/>
</dbReference>
<sequence length="94" mass="10956">MRMLRNIGREKVGKDHTETLDGRHLLGRRLCMQKKYSEAEELLRQAVRGREKELGNDHADTLNSKYWLGCTLCMQEKCSEAEELLRQAVHGQEK</sequence>
<feature type="non-terminal residue" evidence="1">
    <location>
        <position position="94"/>
    </location>
</feature>
<dbReference type="EMBL" id="KV745051">
    <property type="protein sequence ID" value="OCK78587.1"/>
    <property type="molecule type" value="Genomic_DNA"/>
</dbReference>
<dbReference type="Pfam" id="PF13424">
    <property type="entry name" value="TPR_12"/>
    <property type="match status" value="1"/>
</dbReference>
<dbReference type="OrthoDB" id="4358462at2759"/>
<dbReference type="PANTHER" id="PTHR46082">
    <property type="entry name" value="ATP/GTP-BINDING PROTEIN-RELATED"/>
    <property type="match status" value="1"/>
</dbReference>
<dbReference type="SUPFAM" id="SSF48452">
    <property type="entry name" value="TPR-like"/>
    <property type="match status" value="1"/>
</dbReference>
<keyword evidence="2" id="KW-1185">Reference proteome</keyword>
<name>A0A8E2JDP2_9PEZI</name>
<organism evidence="1 2">
    <name type="scientific">Lepidopterella palustris CBS 459.81</name>
    <dbReference type="NCBI Taxonomy" id="1314670"/>
    <lineage>
        <taxon>Eukaryota</taxon>
        <taxon>Fungi</taxon>
        <taxon>Dikarya</taxon>
        <taxon>Ascomycota</taxon>
        <taxon>Pezizomycotina</taxon>
        <taxon>Dothideomycetes</taxon>
        <taxon>Pleosporomycetidae</taxon>
        <taxon>Mytilinidiales</taxon>
        <taxon>Argynnaceae</taxon>
        <taxon>Lepidopterella</taxon>
    </lineage>
</organism>
<reference evidence="1 2" key="1">
    <citation type="journal article" date="2016" name="Nat. Commun.">
        <title>Ectomycorrhizal ecology is imprinted in the genome of the dominant symbiotic fungus Cenococcum geophilum.</title>
        <authorList>
            <consortium name="DOE Joint Genome Institute"/>
            <person name="Peter M."/>
            <person name="Kohler A."/>
            <person name="Ohm R.A."/>
            <person name="Kuo A."/>
            <person name="Krutzmann J."/>
            <person name="Morin E."/>
            <person name="Arend M."/>
            <person name="Barry K.W."/>
            <person name="Binder M."/>
            <person name="Choi C."/>
            <person name="Clum A."/>
            <person name="Copeland A."/>
            <person name="Grisel N."/>
            <person name="Haridas S."/>
            <person name="Kipfer T."/>
            <person name="LaButti K."/>
            <person name="Lindquist E."/>
            <person name="Lipzen A."/>
            <person name="Maire R."/>
            <person name="Meier B."/>
            <person name="Mihaltcheva S."/>
            <person name="Molinier V."/>
            <person name="Murat C."/>
            <person name="Poggeler S."/>
            <person name="Quandt C.A."/>
            <person name="Sperisen C."/>
            <person name="Tritt A."/>
            <person name="Tisserant E."/>
            <person name="Crous P.W."/>
            <person name="Henrissat B."/>
            <person name="Nehls U."/>
            <person name="Egli S."/>
            <person name="Spatafora J.W."/>
            <person name="Grigoriev I.V."/>
            <person name="Martin F.M."/>
        </authorList>
    </citation>
    <scope>NUCLEOTIDE SEQUENCE [LARGE SCALE GENOMIC DNA]</scope>
    <source>
        <strain evidence="1 2">CBS 459.81</strain>
    </source>
</reference>
<gene>
    <name evidence="1" type="ORF">K432DRAFT_270538</name>
</gene>
<dbReference type="AlphaFoldDB" id="A0A8E2JDP2"/>
<dbReference type="InterPro" id="IPR011990">
    <property type="entry name" value="TPR-like_helical_dom_sf"/>
</dbReference>
<accession>A0A8E2JDP2</accession>
<evidence type="ECO:0000313" key="1">
    <source>
        <dbReference type="EMBL" id="OCK78587.1"/>
    </source>
</evidence>
<dbReference type="Proteomes" id="UP000250266">
    <property type="component" value="Unassembled WGS sequence"/>
</dbReference>
<evidence type="ECO:0000313" key="2">
    <source>
        <dbReference type="Proteomes" id="UP000250266"/>
    </source>
</evidence>
<proteinExistence type="predicted"/>
<dbReference type="Gene3D" id="1.25.40.10">
    <property type="entry name" value="Tetratricopeptide repeat domain"/>
    <property type="match status" value="1"/>
</dbReference>
<dbReference type="InterPro" id="IPR053137">
    <property type="entry name" value="NLR-like"/>
</dbReference>
<evidence type="ECO:0008006" key="3">
    <source>
        <dbReference type="Google" id="ProtNLM"/>
    </source>
</evidence>
<protein>
    <recommendedName>
        <fullName evidence="3">Kinesin light chain</fullName>
    </recommendedName>
</protein>